<name>C1DI27_AZOVD</name>
<accession>C1DI27</accession>
<dbReference type="HOGENOM" id="CLU_3414503_0_0_6"/>
<dbReference type="EMBL" id="CP001157">
    <property type="protein sequence ID" value="ACO76524.1"/>
    <property type="molecule type" value="Genomic_DNA"/>
</dbReference>
<dbReference type="Proteomes" id="UP000002424">
    <property type="component" value="Chromosome"/>
</dbReference>
<gene>
    <name evidence="1" type="ordered locus">Avin_02630</name>
</gene>
<dbReference type="KEGG" id="avn:Avin_02630"/>
<organism evidence="1 2">
    <name type="scientific">Azotobacter vinelandii (strain DJ / ATCC BAA-1303)</name>
    <dbReference type="NCBI Taxonomy" id="322710"/>
    <lineage>
        <taxon>Bacteria</taxon>
        <taxon>Pseudomonadati</taxon>
        <taxon>Pseudomonadota</taxon>
        <taxon>Gammaproteobacteria</taxon>
        <taxon>Pseudomonadales</taxon>
        <taxon>Pseudomonadaceae</taxon>
        <taxon>Azotobacter</taxon>
    </lineage>
</organism>
<sequence>MHDRWDWRRRHPALRIGFGGAPIRDGG</sequence>
<evidence type="ECO:0000313" key="2">
    <source>
        <dbReference type="Proteomes" id="UP000002424"/>
    </source>
</evidence>
<evidence type="ECO:0000313" key="1">
    <source>
        <dbReference type="EMBL" id="ACO76524.1"/>
    </source>
</evidence>
<dbReference type="AlphaFoldDB" id="C1DI27"/>
<proteinExistence type="predicted"/>
<reference evidence="1 2" key="1">
    <citation type="journal article" date="2009" name="J. Bacteriol.">
        <title>Genome sequence of Azotobacter vinelandii, an obligate aerobe specialized to support diverse anaerobic metabolic processes.</title>
        <authorList>
            <person name="Setubal J.C."/>
            <person name="dos Santos P."/>
            <person name="Goldman B.S."/>
            <person name="Ertesvag H."/>
            <person name="Espin G."/>
            <person name="Rubio L.M."/>
            <person name="Valla S."/>
            <person name="Almeida N.F."/>
            <person name="Balasubramanian D."/>
            <person name="Cromes L."/>
            <person name="Curatti L."/>
            <person name="Du Z."/>
            <person name="Godsy E."/>
            <person name="Goodner B."/>
            <person name="Hellner-Burris K."/>
            <person name="Hernandez J.A."/>
            <person name="Houmiel K."/>
            <person name="Imperial J."/>
            <person name="Kennedy C."/>
            <person name="Larson T.J."/>
            <person name="Latreille P."/>
            <person name="Ligon L.S."/>
            <person name="Lu J."/>
            <person name="Maerk M."/>
            <person name="Miller N.M."/>
            <person name="Norton S."/>
            <person name="O'Carroll I.P."/>
            <person name="Paulsen I."/>
            <person name="Raulfs E.C."/>
            <person name="Roemer R."/>
            <person name="Rosser J."/>
            <person name="Segura D."/>
            <person name="Slater S."/>
            <person name="Stricklin S.L."/>
            <person name="Studholme D.J."/>
            <person name="Sun J."/>
            <person name="Viana C.J."/>
            <person name="Wallin E."/>
            <person name="Wang B."/>
            <person name="Wheeler C."/>
            <person name="Zhu H."/>
            <person name="Dean D.R."/>
            <person name="Dixon R."/>
            <person name="Wood D."/>
        </authorList>
    </citation>
    <scope>NUCLEOTIDE SEQUENCE [LARGE SCALE GENOMIC DNA]</scope>
    <source>
        <strain evidence="2">DJ / ATCC BAA-1303</strain>
    </source>
</reference>
<keyword evidence="2" id="KW-1185">Reference proteome</keyword>
<protein>
    <submittedName>
        <fullName evidence="1">Uncharacterized protein</fullName>
    </submittedName>
</protein>
<dbReference type="EnsemblBacteria" id="ACO76524">
    <property type="protein sequence ID" value="ACO76524"/>
    <property type="gene ID" value="Avin_02630"/>
</dbReference>